<feature type="region of interest" description="Disordered" evidence="8">
    <location>
        <begin position="151"/>
        <end position="191"/>
    </location>
</feature>
<evidence type="ECO:0000259" key="9">
    <source>
        <dbReference type="PROSITE" id="PS50157"/>
    </source>
</evidence>
<feature type="domain" description="C2H2-type" evidence="9">
    <location>
        <begin position="227"/>
        <end position="254"/>
    </location>
</feature>
<dbReference type="InterPro" id="IPR013087">
    <property type="entry name" value="Znf_C2H2_type"/>
</dbReference>
<dbReference type="PROSITE" id="PS00028">
    <property type="entry name" value="ZINC_FINGER_C2H2_1"/>
    <property type="match status" value="7"/>
</dbReference>
<dbReference type="Pfam" id="PF14973">
    <property type="entry name" value="TINF2_N"/>
    <property type="match status" value="2"/>
</dbReference>
<evidence type="ECO:0000256" key="1">
    <source>
        <dbReference type="ARBA" id="ARBA00004123"/>
    </source>
</evidence>
<evidence type="ECO:0000256" key="7">
    <source>
        <dbReference type="PROSITE-ProRule" id="PRU00042"/>
    </source>
</evidence>
<evidence type="ECO:0000313" key="11">
    <source>
        <dbReference type="Proteomes" id="UP001434883"/>
    </source>
</evidence>
<feature type="domain" description="C2H2-type" evidence="9">
    <location>
        <begin position="255"/>
        <end position="282"/>
    </location>
</feature>
<feature type="domain" description="C2H2-type" evidence="9">
    <location>
        <begin position="393"/>
        <end position="419"/>
    </location>
</feature>
<gene>
    <name evidence="10" type="ORF">XENOCAPTIV_004743</name>
</gene>
<feature type="domain" description="C2H2-type" evidence="9">
    <location>
        <begin position="365"/>
        <end position="392"/>
    </location>
</feature>
<feature type="compositionally biased region" description="Basic and acidic residues" evidence="8">
    <location>
        <begin position="151"/>
        <end position="169"/>
    </location>
</feature>
<dbReference type="InterPro" id="IPR050331">
    <property type="entry name" value="Zinc_finger"/>
</dbReference>
<evidence type="ECO:0000256" key="3">
    <source>
        <dbReference type="ARBA" id="ARBA00022737"/>
    </source>
</evidence>
<keyword evidence="2" id="KW-0479">Metal-binding</keyword>
<keyword evidence="5" id="KW-0862">Zinc</keyword>
<dbReference type="InterPro" id="IPR036236">
    <property type="entry name" value="Znf_C2H2_sf"/>
</dbReference>
<proteinExistence type="predicted"/>
<reference evidence="10 11" key="1">
    <citation type="submission" date="2021-06" db="EMBL/GenBank/DDBJ databases">
        <authorList>
            <person name="Palmer J.M."/>
        </authorList>
    </citation>
    <scope>NUCLEOTIDE SEQUENCE [LARGE SCALE GENOMIC DNA]</scope>
    <source>
        <strain evidence="10 11">XC_2019</strain>
        <tissue evidence="10">Muscle</tissue>
    </source>
</reference>
<evidence type="ECO:0000256" key="5">
    <source>
        <dbReference type="ARBA" id="ARBA00022833"/>
    </source>
</evidence>
<evidence type="ECO:0000256" key="2">
    <source>
        <dbReference type="ARBA" id="ARBA00022723"/>
    </source>
</evidence>
<protein>
    <recommendedName>
        <fullName evidence="9">C2H2-type domain-containing protein</fullName>
    </recommendedName>
</protein>
<dbReference type="PANTHER" id="PTHR16515">
    <property type="entry name" value="PR DOMAIN ZINC FINGER PROTEIN"/>
    <property type="match status" value="1"/>
</dbReference>
<dbReference type="SMART" id="SM00355">
    <property type="entry name" value="ZnF_C2H2"/>
    <property type="match status" value="8"/>
</dbReference>
<dbReference type="Pfam" id="PF00096">
    <property type="entry name" value="zf-C2H2"/>
    <property type="match status" value="2"/>
</dbReference>
<keyword evidence="4 7" id="KW-0863">Zinc-finger</keyword>
<evidence type="ECO:0000313" key="10">
    <source>
        <dbReference type="EMBL" id="MEQ2203870.1"/>
    </source>
</evidence>
<feature type="domain" description="C2H2-type" evidence="9">
    <location>
        <begin position="309"/>
        <end position="336"/>
    </location>
</feature>
<dbReference type="InterPro" id="IPR029400">
    <property type="entry name" value="TINF2_N"/>
</dbReference>
<dbReference type="PROSITE" id="PS50157">
    <property type="entry name" value="ZINC_FINGER_C2H2_2"/>
    <property type="match status" value="7"/>
</dbReference>
<evidence type="ECO:0000256" key="8">
    <source>
        <dbReference type="SAM" id="MobiDB-lite"/>
    </source>
</evidence>
<dbReference type="Proteomes" id="UP001434883">
    <property type="component" value="Unassembled WGS sequence"/>
</dbReference>
<accession>A0ABV0R6W1</accession>
<dbReference type="EMBL" id="JAHRIN010035117">
    <property type="protein sequence ID" value="MEQ2203870.1"/>
    <property type="molecule type" value="Genomic_DNA"/>
</dbReference>
<keyword evidence="11" id="KW-1185">Reference proteome</keyword>
<evidence type="ECO:0000256" key="4">
    <source>
        <dbReference type="ARBA" id="ARBA00022771"/>
    </source>
</evidence>
<sequence>MLRVSKSVNCKANFSLSSPCFEMNLVAFNLDNLLCFICVLSVVSPLGSPRPPASLQLLVPPVRLMSAFVWKAVQQDSAMQYEKLLDFIDLVTEVVPELLSPSQKGQLVLGLRARDVFPEHYGSAFNQRVQQLVSLLLTRLEQLLPIPDLQQKDSVDKKGEHDQKNDGPRNKSRRKRKEPTGEDKRFLSTRPVNKSFTEEETKCLTCEKTFEHPNQLKTHVKLHSFRYSCIQCEKGFTSQSGYYHHQRLHKRGREFKCKECNKGFLCSYSLKQHERLHDGPTNFCAICGRNFSKNGFIRHMQMHRGERNFLCTTCGKAFLSSGELRLHNRSHTGEMPYTCVHCGKGFSSKGHLVVHTRSHTGERPYLCAECPKRFLTLNCLKRHSLSHNGVKPFKCPNCDREFSQQGNMKRHMATHKPDC</sequence>
<evidence type="ECO:0000256" key="6">
    <source>
        <dbReference type="ARBA" id="ARBA00023242"/>
    </source>
</evidence>
<name>A0ABV0R6W1_9TELE</name>
<comment type="caution">
    <text evidence="10">The sequence shown here is derived from an EMBL/GenBank/DDBJ whole genome shotgun (WGS) entry which is preliminary data.</text>
</comment>
<comment type="subcellular location">
    <subcellularLocation>
        <location evidence="1">Nucleus</location>
    </subcellularLocation>
</comment>
<organism evidence="10 11">
    <name type="scientific">Xenoophorus captivus</name>
    <dbReference type="NCBI Taxonomy" id="1517983"/>
    <lineage>
        <taxon>Eukaryota</taxon>
        <taxon>Metazoa</taxon>
        <taxon>Chordata</taxon>
        <taxon>Craniata</taxon>
        <taxon>Vertebrata</taxon>
        <taxon>Euteleostomi</taxon>
        <taxon>Actinopterygii</taxon>
        <taxon>Neopterygii</taxon>
        <taxon>Teleostei</taxon>
        <taxon>Neoteleostei</taxon>
        <taxon>Acanthomorphata</taxon>
        <taxon>Ovalentaria</taxon>
        <taxon>Atherinomorphae</taxon>
        <taxon>Cyprinodontiformes</taxon>
        <taxon>Goodeidae</taxon>
        <taxon>Xenoophorus</taxon>
    </lineage>
</organism>
<dbReference type="PANTHER" id="PTHR16515:SF49">
    <property type="entry name" value="GASTRULA ZINC FINGER PROTEIN XLCGF49.1-LIKE-RELATED"/>
    <property type="match status" value="1"/>
</dbReference>
<dbReference type="Gene3D" id="3.30.160.60">
    <property type="entry name" value="Classic Zinc Finger"/>
    <property type="match status" value="6"/>
</dbReference>
<dbReference type="SUPFAM" id="SSF57667">
    <property type="entry name" value="beta-beta-alpha zinc fingers"/>
    <property type="match status" value="5"/>
</dbReference>
<keyword evidence="6" id="KW-0539">Nucleus</keyword>
<keyword evidence="3" id="KW-0677">Repeat</keyword>
<feature type="domain" description="C2H2-type" evidence="9">
    <location>
        <begin position="201"/>
        <end position="228"/>
    </location>
</feature>
<feature type="domain" description="C2H2-type" evidence="9">
    <location>
        <begin position="337"/>
        <end position="364"/>
    </location>
</feature>